<evidence type="ECO:0000259" key="2">
    <source>
        <dbReference type="Pfam" id="PF00615"/>
    </source>
</evidence>
<dbReference type="SUPFAM" id="SSF48097">
    <property type="entry name" value="Regulator of G-protein signaling, RGS"/>
    <property type="match status" value="1"/>
</dbReference>
<dbReference type="Proteomes" id="UP000324907">
    <property type="component" value="Unassembled WGS sequence"/>
</dbReference>
<feature type="domain" description="RGS" evidence="2">
    <location>
        <begin position="253"/>
        <end position="317"/>
    </location>
</feature>
<evidence type="ECO:0000313" key="6">
    <source>
        <dbReference type="Proteomes" id="UP000322899"/>
    </source>
</evidence>
<evidence type="ECO:0000313" key="5">
    <source>
        <dbReference type="EMBL" id="KAA0176058.1"/>
    </source>
</evidence>
<dbReference type="InterPro" id="IPR016137">
    <property type="entry name" value="RGS"/>
</dbReference>
<evidence type="ECO:0000313" key="3">
    <source>
        <dbReference type="EMBL" id="KAA0151739.1"/>
    </source>
</evidence>
<dbReference type="EMBL" id="VLTL01000001">
    <property type="protein sequence ID" value="KAA0172370.1"/>
    <property type="molecule type" value="Genomic_DNA"/>
</dbReference>
<gene>
    <name evidence="5" type="ORF">FNF27_02450</name>
    <name evidence="4" type="ORF">FNF28_00053</name>
    <name evidence="3" type="ORF">FNF29_04423</name>
</gene>
<organism evidence="4 8">
    <name type="scientific">Cafeteria roenbergensis</name>
    <name type="common">Marine flagellate</name>
    <dbReference type="NCBI Taxonomy" id="33653"/>
    <lineage>
        <taxon>Eukaryota</taxon>
        <taxon>Sar</taxon>
        <taxon>Stramenopiles</taxon>
        <taxon>Bigyra</taxon>
        <taxon>Opalozoa</taxon>
        <taxon>Bicosoecida</taxon>
        <taxon>Cafeteriaceae</taxon>
        <taxon>Cafeteria</taxon>
    </lineage>
</organism>
<evidence type="ECO:0000313" key="8">
    <source>
        <dbReference type="Proteomes" id="UP000324907"/>
    </source>
</evidence>
<keyword evidence="7" id="KW-1185">Reference proteome</keyword>
<dbReference type="InterPro" id="IPR044926">
    <property type="entry name" value="RGS_subdomain_2"/>
</dbReference>
<comment type="caution">
    <text evidence="4">The sequence shown here is derived from an EMBL/GenBank/DDBJ whole genome shotgun (WGS) entry which is preliminary data.</text>
</comment>
<sequence length="492" mass="52651">MAAAAGSDEDASAELGLVFERGERLDSGEREGAGVIARFIGQDGVRLWRGVQEAIRKHYGLERMREVRKTIFRLAWKASLLYARGTIKVADVASINEPLMDTMESLFNTATAESRCHSTNVGPLSALIKTLHDALLDVLRKYVKESVMKPELALSLTNTFIGIGNESFLNPVMNDEGFVDERARIADATARLLYRFRHPSFLAGLPSERRCKTPGCFLPRTYGGLCIDHGLARHLRMLEQPTLASAITDARKMGTFAQWLRDAHPDALRLFSLWRACSTYRSTSSAALRLVKAQAILDKHLAPEASESVELPSATAASESGQVPARASMSRRRVSGASASLAWMPAELVSDVRRRVADAAEWGSMGEQACRAATAKYVAAGAGAATGAGASAAAAAATADASPEPSAAGAPLQQQPAVCSADLFAGIEGEAFDRLDVLFQREFTATEQYTAAMDAISDAITTPRSSTSLRRGSTRRLEPQGSGAAASSGRDV</sequence>
<accession>A0A5A8E8R6</accession>
<evidence type="ECO:0000313" key="4">
    <source>
        <dbReference type="EMBL" id="KAA0172370.1"/>
    </source>
</evidence>
<feature type="region of interest" description="Disordered" evidence="1">
    <location>
        <begin position="308"/>
        <end position="329"/>
    </location>
</feature>
<proteinExistence type="predicted"/>
<dbReference type="Gene3D" id="1.10.167.10">
    <property type="entry name" value="Regulator of G-protein Signalling 4, domain 2"/>
    <property type="match status" value="1"/>
</dbReference>
<protein>
    <recommendedName>
        <fullName evidence="2">RGS domain-containing protein</fullName>
    </recommendedName>
</protein>
<dbReference type="InterPro" id="IPR036305">
    <property type="entry name" value="RGS_sf"/>
</dbReference>
<dbReference type="EMBL" id="VLTN01000025">
    <property type="protein sequence ID" value="KAA0151739.1"/>
    <property type="molecule type" value="Genomic_DNA"/>
</dbReference>
<evidence type="ECO:0000313" key="7">
    <source>
        <dbReference type="Proteomes" id="UP000323011"/>
    </source>
</evidence>
<dbReference type="Proteomes" id="UP000322899">
    <property type="component" value="Unassembled WGS sequence"/>
</dbReference>
<evidence type="ECO:0000256" key="1">
    <source>
        <dbReference type="SAM" id="MobiDB-lite"/>
    </source>
</evidence>
<reference evidence="6 7" key="1">
    <citation type="submission" date="2019-07" db="EMBL/GenBank/DDBJ databases">
        <title>Genomes of Cafeteria roenbergensis.</title>
        <authorList>
            <person name="Fischer M.G."/>
            <person name="Hackl T."/>
            <person name="Roman M."/>
        </authorList>
    </citation>
    <scope>NUCLEOTIDE SEQUENCE [LARGE SCALE GENOMIC DNA]</scope>
    <source>
        <strain evidence="3 7">BVI</strain>
        <strain evidence="5 6">E4-10P</strain>
        <strain evidence="4 8">RCC970-E3</strain>
    </source>
</reference>
<name>A0A5A8E8R6_CAFRO</name>
<feature type="compositionally biased region" description="Low complexity" evidence="1">
    <location>
        <begin position="461"/>
        <end position="471"/>
    </location>
</feature>
<dbReference type="AlphaFoldDB" id="A0A5A8E8R6"/>
<feature type="region of interest" description="Disordered" evidence="1">
    <location>
        <begin position="461"/>
        <end position="492"/>
    </location>
</feature>
<dbReference type="Pfam" id="PF00615">
    <property type="entry name" value="RGS"/>
    <property type="match status" value="1"/>
</dbReference>
<dbReference type="Proteomes" id="UP000323011">
    <property type="component" value="Unassembled WGS sequence"/>
</dbReference>
<dbReference type="EMBL" id="VLTO01000010">
    <property type="protein sequence ID" value="KAA0176058.1"/>
    <property type="molecule type" value="Genomic_DNA"/>
</dbReference>